<name>A0A3M8BXA3_9BACL</name>
<sequence length="305" mass="36016">MKIKVHFTFRVYDLKTKFKIDQILNSLIKDFVVPEPDIKNDDVYVRYKFEVVYDKYLIESILEKLNSIYEDSLGSKKMSSTFRDFRYIYEYTDDEMENAELYRITSIGNRPELYVSNKTKYELKPFCPKCSRYERIIKDELMFNTFVLKKSPLVFVNDYMVISQDLAEKFREWNLSGYELREVRHKGSKPGQNAFQVIPTNILPPQTSTAPLSDDPQIKMRKCPECGVVEHLQLPYVYDKKAIHFMQDFNVTYEYYPINDDTVIRDMLISKKVIRLLVEQGIANIKTSSNDNNWTLVPVLTNTTL</sequence>
<reference evidence="1 2" key="1">
    <citation type="submission" date="2018-10" db="EMBL/GenBank/DDBJ databases">
        <title>Phylogenomics of Brevibacillus.</title>
        <authorList>
            <person name="Dunlap C."/>
        </authorList>
    </citation>
    <scope>NUCLEOTIDE SEQUENCE [LARGE SCALE GENOMIC DNA]</scope>
    <source>
        <strain evidence="1 2">JCM 15085</strain>
    </source>
</reference>
<evidence type="ECO:0000313" key="1">
    <source>
        <dbReference type="EMBL" id="RNB68036.1"/>
    </source>
</evidence>
<evidence type="ECO:0000313" key="2">
    <source>
        <dbReference type="Proteomes" id="UP000281915"/>
    </source>
</evidence>
<comment type="caution">
    <text evidence="1">The sequence shown here is derived from an EMBL/GenBank/DDBJ whole genome shotgun (WGS) entry which is preliminary data.</text>
</comment>
<dbReference type="EMBL" id="RHHT01000086">
    <property type="protein sequence ID" value="RNB68036.1"/>
    <property type="molecule type" value="Genomic_DNA"/>
</dbReference>
<accession>A0A3M8BXA3</accession>
<dbReference type="RefSeq" id="WP_024984345.1">
    <property type="nucleotide sequence ID" value="NZ_RHHT01000086.1"/>
</dbReference>
<protein>
    <submittedName>
        <fullName evidence="1">Uncharacterized protein</fullName>
    </submittedName>
</protein>
<gene>
    <name evidence="1" type="ORF">EDM58_25145</name>
</gene>
<dbReference type="AlphaFoldDB" id="A0A3M8BXA3"/>
<proteinExistence type="predicted"/>
<dbReference type="Proteomes" id="UP000281915">
    <property type="component" value="Unassembled WGS sequence"/>
</dbReference>
<organism evidence="1 2">
    <name type="scientific">Brevibacillus panacihumi</name>
    <dbReference type="NCBI Taxonomy" id="497735"/>
    <lineage>
        <taxon>Bacteria</taxon>
        <taxon>Bacillati</taxon>
        <taxon>Bacillota</taxon>
        <taxon>Bacilli</taxon>
        <taxon>Bacillales</taxon>
        <taxon>Paenibacillaceae</taxon>
        <taxon>Brevibacillus</taxon>
    </lineage>
</organism>
<dbReference type="GeneID" id="89498877"/>